<feature type="domain" description="SIAH-type" evidence="6">
    <location>
        <begin position="1"/>
        <end position="55"/>
    </location>
</feature>
<dbReference type="RefSeq" id="XP_010496736.2">
    <property type="nucleotide sequence ID" value="XM_010498434.2"/>
</dbReference>
<accession>A0ABM0Y7F8</accession>
<dbReference type="GeneID" id="104773782"/>
<dbReference type="Proteomes" id="UP000694864">
    <property type="component" value="Unplaced"/>
</dbReference>
<dbReference type="InterPro" id="IPR013010">
    <property type="entry name" value="Znf_SIAH"/>
</dbReference>
<keyword evidence="1" id="KW-0479">Metal-binding</keyword>
<evidence type="ECO:0000313" key="7">
    <source>
        <dbReference type="Proteomes" id="UP000694864"/>
    </source>
</evidence>
<dbReference type="Gene3D" id="3.30.40.10">
    <property type="entry name" value="Zinc/RING finger domain, C3HC4 (zinc finger)"/>
    <property type="match status" value="1"/>
</dbReference>
<dbReference type="PANTHER" id="PTHR46632">
    <property type="entry name" value="E3 UBIQUITIN-PROTEIN LIGASE SINA-LIKE 4"/>
    <property type="match status" value="1"/>
</dbReference>
<dbReference type="InterPro" id="IPR013083">
    <property type="entry name" value="Znf_RING/FYVE/PHD"/>
</dbReference>
<feature type="non-terminal residue" evidence="8">
    <location>
        <position position="1"/>
    </location>
</feature>
<evidence type="ECO:0000259" key="6">
    <source>
        <dbReference type="PROSITE" id="PS51081"/>
    </source>
</evidence>
<comment type="function">
    <text evidence="4">E3 ubiquitin-protein ligase that mediates ubiquitination and subsequent proteasomal degradation of target proteins. E3 ubiquitin ligases accept ubiquitin from an E2 ubiquitin-conjugating enzyme in the form of a thioester and then directly transfers the ubiquitin to targeted substrates. It probably triggers the ubiquitin-mediated degradation of different substrates.</text>
</comment>
<dbReference type="SUPFAM" id="SSF49599">
    <property type="entry name" value="TRAF domain-like"/>
    <property type="match status" value="1"/>
</dbReference>
<evidence type="ECO:0000313" key="8">
    <source>
        <dbReference type="RefSeq" id="XP_010496736.2"/>
    </source>
</evidence>
<keyword evidence="3" id="KW-0862">Zinc</keyword>
<sequence>CSNAMYGCKESTAYGNKLLSHEKVCVFAPCSCPVKNCNYIGLELRRGAHKRSPGYIFGLELRRSIIFCLEEDVRDQMVIFQEEKEGDVIVVESFTGSKGVYVTVSHIAPAVPGVRKFSSSLARIQEHSTLRLGLRVKNIQKSRKLEEQPEDDFLLIPSYMLSGVHIKMEI</sequence>
<protein>
    <submittedName>
        <fullName evidence="8">E3 ubiquitin-protein ligase SINA-like 4</fullName>
    </submittedName>
</protein>
<organism evidence="7 8">
    <name type="scientific">Camelina sativa</name>
    <name type="common">False flax</name>
    <name type="synonym">Myagrum sativum</name>
    <dbReference type="NCBI Taxonomy" id="90675"/>
    <lineage>
        <taxon>Eukaryota</taxon>
        <taxon>Viridiplantae</taxon>
        <taxon>Streptophyta</taxon>
        <taxon>Embryophyta</taxon>
        <taxon>Tracheophyta</taxon>
        <taxon>Spermatophyta</taxon>
        <taxon>Magnoliopsida</taxon>
        <taxon>eudicotyledons</taxon>
        <taxon>Gunneridae</taxon>
        <taxon>Pentapetalae</taxon>
        <taxon>rosids</taxon>
        <taxon>malvids</taxon>
        <taxon>Brassicales</taxon>
        <taxon>Brassicaceae</taxon>
        <taxon>Camelineae</taxon>
        <taxon>Camelina</taxon>
    </lineage>
</organism>
<gene>
    <name evidence="8" type="primary">LOC104773782</name>
</gene>
<dbReference type="InterPro" id="IPR044286">
    <property type="entry name" value="SINL_plant"/>
</dbReference>
<evidence type="ECO:0000256" key="1">
    <source>
        <dbReference type="ARBA" id="ARBA00022723"/>
    </source>
</evidence>
<reference evidence="8" key="2">
    <citation type="submission" date="2025-08" db="UniProtKB">
        <authorList>
            <consortium name="RefSeq"/>
        </authorList>
    </citation>
    <scope>IDENTIFICATION</scope>
    <source>
        <tissue evidence="8">Leaf</tissue>
    </source>
</reference>
<evidence type="ECO:0000256" key="2">
    <source>
        <dbReference type="ARBA" id="ARBA00022771"/>
    </source>
</evidence>
<dbReference type="PANTHER" id="PTHR46632:SF30">
    <property type="entry name" value="E3 UBIQUITIN-PROTEIN LIGASE SINA-LIKE 4"/>
    <property type="match status" value="1"/>
</dbReference>
<proteinExistence type="predicted"/>
<keyword evidence="2 5" id="KW-0863">Zinc-finger</keyword>
<evidence type="ECO:0000256" key="4">
    <source>
        <dbReference type="ARBA" id="ARBA00024004"/>
    </source>
</evidence>
<name>A0ABM0Y7F8_CAMSA</name>
<evidence type="ECO:0000256" key="3">
    <source>
        <dbReference type="ARBA" id="ARBA00022833"/>
    </source>
</evidence>
<keyword evidence="7" id="KW-1185">Reference proteome</keyword>
<reference evidence="7" key="1">
    <citation type="journal article" date="2014" name="Nat. Commun.">
        <title>The emerging biofuel crop Camelina sativa retains a highly undifferentiated hexaploid genome structure.</title>
        <authorList>
            <person name="Kagale S."/>
            <person name="Koh C."/>
            <person name="Nixon J."/>
            <person name="Bollina V."/>
            <person name="Clarke W.E."/>
            <person name="Tuteja R."/>
            <person name="Spillane C."/>
            <person name="Robinson S.J."/>
            <person name="Links M.G."/>
            <person name="Clarke C."/>
            <person name="Higgins E.E."/>
            <person name="Huebert T."/>
            <person name="Sharpe A.G."/>
            <person name="Parkin I.A."/>
        </authorList>
    </citation>
    <scope>NUCLEOTIDE SEQUENCE [LARGE SCALE GENOMIC DNA]</scope>
    <source>
        <strain evidence="7">cv. DH55</strain>
    </source>
</reference>
<dbReference type="PROSITE" id="PS51081">
    <property type="entry name" value="ZF_SIAH"/>
    <property type="match status" value="1"/>
</dbReference>
<evidence type="ECO:0000256" key="5">
    <source>
        <dbReference type="PROSITE-ProRule" id="PRU00455"/>
    </source>
</evidence>